<dbReference type="Gene3D" id="1.10.10.60">
    <property type="entry name" value="Homeodomain-like"/>
    <property type="match status" value="1"/>
</dbReference>
<organism evidence="6 7">
    <name type="scientific">Nocardiopsis eucommiae</name>
    <dbReference type="NCBI Taxonomy" id="2831970"/>
    <lineage>
        <taxon>Bacteria</taxon>
        <taxon>Bacillati</taxon>
        <taxon>Actinomycetota</taxon>
        <taxon>Actinomycetes</taxon>
        <taxon>Streptosporangiales</taxon>
        <taxon>Nocardiopsidaceae</taxon>
        <taxon>Nocardiopsis</taxon>
    </lineage>
</organism>
<evidence type="ECO:0000313" key="6">
    <source>
        <dbReference type="EMBL" id="QVJ02985.1"/>
    </source>
</evidence>
<dbReference type="SUPFAM" id="SSF46689">
    <property type="entry name" value="Homeodomain-like"/>
    <property type="match status" value="1"/>
</dbReference>
<accession>A0A975LCB4</accession>
<dbReference type="PROSITE" id="PS50977">
    <property type="entry name" value="HTH_TETR_2"/>
    <property type="match status" value="1"/>
</dbReference>
<keyword evidence="1" id="KW-0805">Transcription regulation</keyword>
<dbReference type="PANTHER" id="PTHR30055:SF151">
    <property type="entry name" value="TRANSCRIPTIONAL REGULATORY PROTEIN"/>
    <property type="match status" value="1"/>
</dbReference>
<name>A0A975LCB4_9ACTN</name>
<gene>
    <name evidence="6" type="ORF">KGD82_13080</name>
</gene>
<dbReference type="PANTHER" id="PTHR30055">
    <property type="entry name" value="HTH-TYPE TRANSCRIPTIONAL REGULATOR RUTR"/>
    <property type="match status" value="1"/>
</dbReference>
<dbReference type="SUPFAM" id="SSF48498">
    <property type="entry name" value="Tetracyclin repressor-like, C-terminal domain"/>
    <property type="match status" value="1"/>
</dbReference>
<dbReference type="InterPro" id="IPR009057">
    <property type="entry name" value="Homeodomain-like_sf"/>
</dbReference>
<evidence type="ECO:0000313" key="7">
    <source>
        <dbReference type="Proteomes" id="UP000682416"/>
    </source>
</evidence>
<evidence type="ECO:0000256" key="4">
    <source>
        <dbReference type="PROSITE-ProRule" id="PRU00335"/>
    </source>
</evidence>
<evidence type="ECO:0000256" key="2">
    <source>
        <dbReference type="ARBA" id="ARBA00023125"/>
    </source>
</evidence>
<dbReference type="InterPro" id="IPR001647">
    <property type="entry name" value="HTH_TetR"/>
</dbReference>
<dbReference type="InterPro" id="IPR036271">
    <property type="entry name" value="Tet_transcr_reg_TetR-rel_C_sf"/>
</dbReference>
<sequence length="279" mass="30797">MVVYAGQGDPRRSMQLLWRDHEPPERTGPGPRAQLSVDLVVETAIAVADAEGLQALSMRAVGERLGRTAMSLYTYVASKNELVDLMYDHSFAELVREWEETTGPASLGAGTDRTEWREEVLAWSGQLWRFYLRHPWTLDISAARPVLGPHEYRLFESLATVLYGAGLPAKAVGGAYNSIVNLVRGMVRTAAEARQAEAVTGQPEDQWWFARSAQLEEIVDDFSERFPTLTLMTEQGAFDNADSTAPYLEQEAWESFQFGLDALLDGVGGRIAAASDTPA</sequence>
<dbReference type="InterPro" id="IPR050109">
    <property type="entry name" value="HTH-type_TetR-like_transc_reg"/>
</dbReference>
<dbReference type="KEGG" id="nec:KGD82_13080"/>
<dbReference type="Pfam" id="PF00440">
    <property type="entry name" value="TetR_N"/>
    <property type="match status" value="1"/>
</dbReference>
<keyword evidence="3" id="KW-0804">Transcription</keyword>
<evidence type="ECO:0000256" key="1">
    <source>
        <dbReference type="ARBA" id="ARBA00023015"/>
    </source>
</evidence>
<dbReference type="Proteomes" id="UP000682416">
    <property type="component" value="Chromosome"/>
</dbReference>
<dbReference type="AlphaFoldDB" id="A0A975LCB4"/>
<feature type="domain" description="HTH tetR-type" evidence="5">
    <location>
        <begin position="34"/>
        <end position="94"/>
    </location>
</feature>
<feature type="DNA-binding region" description="H-T-H motif" evidence="4">
    <location>
        <begin position="57"/>
        <end position="76"/>
    </location>
</feature>
<dbReference type="InterPro" id="IPR004111">
    <property type="entry name" value="Repressor_TetR_C"/>
</dbReference>
<dbReference type="Pfam" id="PF02909">
    <property type="entry name" value="TetR_C_1"/>
    <property type="match status" value="1"/>
</dbReference>
<protein>
    <submittedName>
        <fullName evidence="6">TetR/AcrR family transcriptional regulator</fullName>
    </submittedName>
</protein>
<reference evidence="6" key="1">
    <citation type="submission" date="2021-05" db="EMBL/GenBank/DDBJ databases">
        <authorList>
            <person name="Kaiqin L."/>
            <person name="Jian G."/>
        </authorList>
    </citation>
    <scope>NUCLEOTIDE SEQUENCE</scope>
    <source>
        <strain evidence="6">HDS5</strain>
    </source>
</reference>
<keyword evidence="7" id="KW-1185">Reference proteome</keyword>
<dbReference type="GO" id="GO:0000976">
    <property type="term" value="F:transcription cis-regulatory region binding"/>
    <property type="evidence" value="ECO:0007669"/>
    <property type="project" value="TreeGrafter"/>
</dbReference>
<evidence type="ECO:0000259" key="5">
    <source>
        <dbReference type="PROSITE" id="PS50977"/>
    </source>
</evidence>
<proteinExistence type="predicted"/>
<dbReference type="GO" id="GO:0045892">
    <property type="term" value="P:negative regulation of DNA-templated transcription"/>
    <property type="evidence" value="ECO:0007669"/>
    <property type="project" value="InterPro"/>
</dbReference>
<evidence type="ECO:0000256" key="3">
    <source>
        <dbReference type="ARBA" id="ARBA00023163"/>
    </source>
</evidence>
<dbReference type="Gene3D" id="1.10.357.10">
    <property type="entry name" value="Tetracycline Repressor, domain 2"/>
    <property type="match status" value="1"/>
</dbReference>
<keyword evidence="2 4" id="KW-0238">DNA-binding</keyword>
<dbReference type="EMBL" id="CP074402">
    <property type="protein sequence ID" value="QVJ02985.1"/>
    <property type="molecule type" value="Genomic_DNA"/>
</dbReference>
<dbReference type="GO" id="GO:0003700">
    <property type="term" value="F:DNA-binding transcription factor activity"/>
    <property type="evidence" value="ECO:0007669"/>
    <property type="project" value="TreeGrafter"/>
</dbReference>